<feature type="non-terminal residue" evidence="1">
    <location>
        <position position="51"/>
    </location>
</feature>
<proteinExistence type="predicted"/>
<name>A0A382BHM3_9ZZZZ</name>
<reference evidence="1" key="1">
    <citation type="submission" date="2018-05" db="EMBL/GenBank/DDBJ databases">
        <authorList>
            <person name="Lanie J.A."/>
            <person name="Ng W.-L."/>
            <person name="Kazmierczak K.M."/>
            <person name="Andrzejewski T.M."/>
            <person name="Davidsen T.M."/>
            <person name="Wayne K.J."/>
            <person name="Tettelin H."/>
            <person name="Glass J.I."/>
            <person name="Rusch D."/>
            <person name="Podicherti R."/>
            <person name="Tsui H.-C.T."/>
            <person name="Winkler M.E."/>
        </authorList>
    </citation>
    <scope>NUCLEOTIDE SEQUENCE</scope>
</reference>
<evidence type="ECO:0000313" key="1">
    <source>
        <dbReference type="EMBL" id="SVB13001.1"/>
    </source>
</evidence>
<gene>
    <name evidence="1" type="ORF">METZ01_LOCUS165855</name>
</gene>
<accession>A0A382BHM3</accession>
<dbReference type="EMBL" id="UINC01029752">
    <property type="protein sequence ID" value="SVB13001.1"/>
    <property type="molecule type" value="Genomic_DNA"/>
</dbReference>
<protein>
    <submittedName>
        <fullName evidence="1">Uncharacterized protein</fullName>
    </submittedName>
</protein>
<dbReference type="AlphaFoldDB" id="A0A382BHM3"/>
<sequence length="51" mass="5228">MAIPTSNIVLHRAPQKGYQCIPVVTGSCQIGHCQLVGLVLPALSILMAAGG</sequence>
<organism evidence="1">
    <name type="scientific">marine metagenome</name>
    <dbReference type="NCBI Taxonomy" id="408172"/>
    <lineage>
        <taxon>unclassified sequences</taxon>
        <taxon>metagenomes</taxon>
        <taxon>ecological metagenomes</taxon>
    </lineage>
</organism>